<protein>
    <submittedName>
        <fullName evidence="1">Surface protein</fullName>
    </submittedName>
</protein>
<dbReference type="InterPro" id="IPR011889">
    <property type="entry name" value="Liste_lipo_26"/>
</dbReference>
<sequence length="68" mass="8088">ISGWDTSNVEDMGNMFLDAKAFNQNISDWKTPKVKKWDAFDQKSNKEWKNGHKPAKWIEYKNNKKIKE</sequence>
<dbReference type="RefSeq" id="WP_146216390.1">
    <property type="nucleotide sequence ID" value="NZ_QKLP01000001.1"/>
</dbReference>
<dbReference type="Proteomes" id="UP000247715">
    <property type="component" value="Unassembled WGS sequence"/>
</dbReference>
<gene>
    <name evidence="1" type="ORF">BCF88_10192</name>
</gene>
<organism evidence="1 2">
    <name type="scientific">Metamycoplasma alkalescens</name>
    <dbReference type="NCBI Taxonomy" id="45363"/>
    <lineage>
        <taxon>Bacteria</taxon>
        <taxon>Bacillati</taxon>
        <taxon>Mycoplasmatota</taxon>
        <taxon>Mycoplasmoidales</taxon>
        <taxon>Metamycoplasmataceae</taxon>
        <taxon>Metamycoplasma</taxon>
    </lineage>
</organism>
<dbReference type="NCBIfam" id="TIGR02167">
    <property type="entry name" value="Liste_lipo_26"/>
    <property type="match status" value="1"/>
</dbReference>
<comment type="caution">
    <text evidence="1">The sequence shown here is derived from an EMBL/GenBank/DDBJ whole genome shotgun (WGS) entry which is preliminary data.</text>
</comment>
<evidence type="ECO:0000313" key="1">
    <source>
        <dbReference type="EMBL" id="PYF43774.1"/>
    </source>
</evidence>
<dbReference type="AlphaFoldDB" id="A0A318U8M9"/>
<dbReference type="EMBL" id="QKLP01000001">
    <property type="protein sequence ID" value="PYF43774.1"/>
    <property type="molecule type" value="Genomic_DNA"/>
</dbReference>
<reference evidence="1 2" key="1">
    <citation type="submission" date="2018-06" db="EMBL/GenBank/DDBJ databases">
        <title>Genomic Encyclopedia of Archaeal and Bacterial Type Strains, Phase II (KMG-II): from individual species to whole genera.</title>
        <authorList>
            <person name="Goeker M."/>
        </authorList>
    </citation>
    <scope>NUCLEOTIDE SEQUENCE [LARGE SCALE GENOMIC DNA]</scope>
    <source>
        <strain evidence="1 2">ATCC 29103</strain>
    </source>
</reference>
<accession>A0A318U8M9</accession>
<proteinExistence type="predicted"/>
<evidence type="ECO:0000313" key="2">
    <source>
        <dbReference type="Proteomes" id="UP000247715"/>
    </source>
</evidence>
<feature type="non-terminal residue" evidence="1">
    <location>
        <position position="1"/>
    </location>
</feature>
<dbReference type="Pfam" id="PF03382">
    <property type="entry name" value="DUF285"/>
    <property type="match status" value="1"/>
</dbReference>
<name>A0A318U8M9_9BACT</name>
<dbReference type="InterPro" id="IPR005046">
    <property type="entry name" value="DUF285"/>
</dbReference>